<dbReference type="SUPFAM" id="SSF143422">
    <property type="entry name" value="Transposase IS200-like"/>
    <property type="match status" value="1"/>
</dbReference>
<reference evidence="3 4" key="1">
    <citation type="submission" date="2023-01" db="EMBL/GenBank/DDBJ databases">
        <title>Novel diversity within Roseofilum (Cyanobacteria; Desertifilaceae) from marine benthic mats with descriptions of four novel species.</title>
        <authorList>
            <person name="Wang Y."/>
            <person name="Berthold D.E."/>
            <person name="Hu J."/>
            <person name="Lefler F.W."/>
            <person name="Laughinghouse H.D. IV."/>
        </authorList>
    </citation>
    <scope>NUCLEOTIDE SEQUENCE [LARGE SCALE GENOMIC DNA]</scope>
    <source>
        <strain evidence="3 4">BLCC-M91</strain>
    </source>
</reference>
<gene>
    <name evidence="3" type="ORF">PJF56_13115</name>
</gene>
<dbReference type="InterPro" id="IPR052715">
    <property type="entry name" value="RAYT_transposase"/>
</dbReference>
<comment type="caution">
    <text evidence="3">The sequence shown here is derived from an EMBL/GenBank/DDBJ whole genome shotgun (WGS) entry which is preliminary data.</text>
</comment>
<evidence type="ECO:0000259" key="2">
    <source>
        <dbReference type="SMART" id="SM01321"/>
    </source>
</evidence>
<evidence type="ECO:0000313" key="3">
    <source>
        <dbReference type="EMBL" id="MDJ1179806.1"/>
    </source>
</evidence>
<evidence type="ECO:0000256" key="1">
    <source>
        <dbReference type="SAM" id="MobiDB-lite"/>
    </source>
</evidence>
<dbReference type="SMART" id="SM01321">
    <property type="entry name" value="Y1_Tnp"/>
    <property type="match status" value="1"/>
</dbReference>
<protein>
    <submittedName>
        <fullName evidence="3">Transposase</fullName>
    </submittedName>
</protein>
<dbReference type="InterPro" id="IPR036515">
    <property type="entry name" value="Transposase_17_sf"/>
</dbReference>
<dbReference type="InterPro" id="IPR002686">
    <property type="entry name" value="Transposase_17"/>
</dbReference>
<dbReference type="RefSeq" id="WP_283763110.1">
    <property type="nucleotide sequence ID" value="NZ_JAQPOK010000094.1"/>
</dbReference>
<sequence length="206" mass="23444">MTSVRRRKLMRLQGYDYTRSGAYFVTICVKDRVCLFGEIIDGQMHLNPYGEIVQAVWDGLADHYDHLGLDVFVIMPNHIHAIIVLHDDVGAGLIVGAGFKPAPTTDPDVKPAPTGTPTEQPTKTKRASKRHGLPEIVRAFKTFSARRINELRQNPGVPVWQRNYYEHIIRNEESLESIRRYIVENPMRWSEDRENPNNPIVGAGLM</sequence>
<feature type="region of interest" description="Disordered" evidence="1">
    <location>
        <begin position="104"/>
        <end position="131"/>
    </location>
</feature>
<evidence type="ECO:0000313" key="4">
    <source>
        <dbReference type="Proteomes" id="UP001231370"/>
    </source>
</evidence>
<name>A0ABT7BKV7_9CYAN</name>
<proteinExistence type="predicted"/>
<feature type="domain" description="Transposase IS200-like" evidence="2">
    <location>
        <begin position="18"/>
        <end position="185"/>
    </location>
</feature>
<accession>A0ABT7BKV7</accession>
<keyword evidence="4" id="KW-1185">Reference proteome</keyword>
<dbReference type="Gene3D" id="3.30.70.1290">
    <property type="entry name" value="Transposase IS200-like"/>
    <property type="match status" value="1"/>
</dbReference>
<dbReference type="PANTHER" id="PTHR36966">
    <property type="entry name" value="REP-ASSOCIATED TYROSINE TRANSPOSASE"/>
    <property type="match status" value="1"/>
</dbReference>
<organism evidence="3 4">
    <name type="scientific">Roseofilum halophilum BLCC-M91</name>
    <dbReference type="NCBI Taxonomy" id="3022259"/>
    <lineage>
        <taxon>Bacteria</taxon>
        <taxon>Bacillati</taxon>
        <taxon>Cyanobacteriota</taxon>
        <taxon>Cyanophyceae</taxon>
        <taxon>Desertifilales</taxon>
        <taxon>Desertifilaceae</taxon>
        <taxon>Roseofilum</taxon>
        <taxon>Roseofilum halophilum</taxon>
    </lineage>
</organism>
<dbReference type="Proteomes" id="UP001231370">
    <property type="component" value="Unassembled WGS sequence"/>
</dbReference>
<dbReference type="EMBL" id="JAQPOK010000094">
    <property type="protein sequence ID" value="MDJ1179806.1"/>
    <property type="molecule type" value="Genomic_DNA"/>
</dbReference>
<dbReference type="PANTHER" id="PTHR36966:SF1">
    <property type="entry name" value="REP-ASSOCIATED TYROSINE TRANSPOSASE"/>
    <property type="match status" value="1"/>
</dbReference>